<dbReference type="SUPFAM" id="SSF46785">
    <property type="entry name" value="Winged helix' DNA-binding domain"/>
    <property type="match status" value="1"/>
</dbReference>
<dbReference type="Proteomes" id="UP000593567">
    <property type="component" value="Unassembled WGS sequence"/>
</dbReference>
<comment type="caution">
    <text evidence="4">The sequence shown here is derived from an EMBL/GenBank/DDBJ whole genome shotgun (WGS) entry which is preliminary data.</text>
</comment>
<dbReference type="OrthoDB" id="691130at2759"/>
<dbReference type="InterPro" id="IPR018122">
    <property type="entry name" value="TF_fork_head_CS_1"/>
</dbReference>
<dbReference type="EMBL" id="VXIV02002554">
    <property type="protein sequence ID" value="KAF6024613.1"/>
    <property type="molecule type" value="Genomic_DNA"/>
</dbReference>
<name>A0A7J7JFL2_BUGNE</name>
<keyword evidence="5" id="KW-1185">Reference proteome</keyword>
<keyword evidence="2" id="KW-0539">Nucleus</keyword>
<dbReference type="PANTHER" id="PTHR46805">
    <property type="entry name" value="FORKHEAD BOX PROTEIN J1"/>
    <property type="match status" value="1"/>
</dbReference>
<protein>
    <submittedName>
        <fullName evidence="4">FOXJ1</fullName>
    </submittedName>
</protein>
<dbReference type="PRINTS" id="PR00053">
    <property type="entry name" value="FORKHEAD"/>
</dbReference>
<dbReference type="InterPro" id="IPR001766">
    <property type="entry name" value="Fork_head_dom"/>
</dbReference>
<evidence type="ECO:0000313" key="5">
    <source>
        <dbReference type="Proteomes" id="UP000593567"/>
    </source>
</evidence>
<keyword evidence="1 2" id="KW-0238">DNA-binding</keyword>
<sequence>MPILTNKQFAQQLQENWQASAQHPRIDQLTNTGARETLDDSLTSLNWLQNLNMNNICGASSPPMSPPMKGDVASRESMKADPNQVLGTQSYHPNIPNSRYGKLEYGNTHLQFEPINYRTNPYVKPPYSYATLICMAMKECKKSKITLSAIYSWITDNFMYYRMADPQLAEFNKTQFVFKQML</sequence>
<comment type="subcellular location">
    <subcellularLocation>
        <location evidence="2">Nucleus</location>
    </subcellularLocation>
</comment>
<dbReference type="SMART" id="SM00339">
    <property type="entry name" value="FH"/>
    <property type="match status" value="1"/>
</dbReference>
<dbReference type="GO" id="GO:0005634">
    <property type="term" value="C:nucleus"/>
    <property type="evidence" value="ECO:0007669"/>
    <property type="project" value="UniProtKB-SubCell"/>
</dbReference>
<feature type="DNA-binding region" description="Fork-head" evidence="2">
    <location>
        <begin position="124"/>
        <end position="182"/>
    </location>
</feature>
<dbReference type="PROSITE" id="PS00657">
    <property type="entry name" value="FORK_HEAD_1"/>
    <property type="match status" value="1"/>
</dbReference>
<evidence type="ECO:0000256" key="1">
    <source>
        <dbReference type="ARBA" id="ARBA00023125"/>
    </source>
</evidence>
<dbReference type="InterPro" id="IPR047513">
    <property type="entry name" value="FOXJ1"/>
</dbReference>
<accession>A0A7J7JFL2</accession>
<gene>
    <name evidence="4" type="ORF">EB796_017057</name>
</gene>
<dbReference type="GO" id="GO:0000981">
    <property type="term" value="F:DNA-binding transcription factor activity, RNA polymerase II-specific"/>
    <property type="evidence" value="ECO:0007669"/>
    <property type="project" value="TreeGrafter"/>
</dbReference>
<dbReference type="GO" id="GO:0000978">
    <property type="term" value="F:RNA polymerase II cis-regulatory region sequence-specific DNA binding"/>
    <property type="evidence" value="ECO:0007669"/>
    <property type="project" value="TreeGrafter"/>
</dbReference>
<organism evidence="4 5">
    <name type="scientific">Bugula neritina</name>
    <name type="common">Brown bryozoan</name>
    <name type="synonym">Sertularia neritina</name>
    <dbReference type="NCBI Taxonomy" id="10212"/>
    <lineage>
        <taxon>Eukaryota</taxon>
        <taxon>Metazoa</taxon>
        <taxon>Spiralia</taxon>
        <taxon>Lophotrochozoa</taxon>
        <taxon>Bryozoa</taxon>
        <taxon>Gymnolaemata</taxon>
        <taxon>Cheilostomatida</taxon>
        <taxon>Flustrina</taxon>
        <taxon>Buguloidea</taxon>
        <taxon>Bugulidae</taxon>
        <taxon>Bugula</taxon>
    </lineage>
</organism>
<dbReference type="Gene3D" id="1.10.10.10">
    <property type="entry name" value="Winged helix-like DNA-binding domain superfamily/Winged helix DNA-binding domain"/>
    <property type="match status" value="1"/>
</dbReference>
<proteinExistence type="predicted"/>
<dbReference type="PANTHER" id="PTHR46805:SF1">
    <property type="entry name" value="FORKHEAD BOX PROTEIN J1"/>
    <property type="match status" value="1"/>
</dbReference>
<evidence type="ECO:0000259" key="3">
    <source>
        <dbReference type="PROSITE" id="PS50039"/>
    </source>
</evidence>
<dbReference type="InterPro" id="IPR036388">
    <property type="entry name" value="WH-like_DNA-bd_sf"/>
</dbReference>
<reference evidence="4" key="1">
    <citation type="submission" date="2020-06" db="EMBL/GenBank/DDBJ databases">
        <title>Draft genome of Bugula neritina, a colonial animal packing powerful symbionts and potential medicines.</title>
        <authorList>
            <person name="Rayko M."/>
        </authorList>
    </citation>
    <scope>NUCLEOTIDE SEQUENCE [LARGE SCALE GENOMIC DNA]</scope>
    <source>
        <strain evidence="4">Kwan_BN1</strain>
    </source>
</reference>
<evidence type="ECO:0000313" key="4">
    <source>
        <dbReference type="EMBL" id="KAF6024613.1"/>
    </source>
</evidence>
<feature type="domain" description="Fork-head" evidence="3">
    <location>
        <begin position="124"/>
        <end position="182"/>
    </location>
</feature>
<dbReference type="AlphaFoldDB" id="A0A7J7JFL2"/>
<evidence type="ECO:0000256" key="2">
    <source>
        <dbReference type="PROSITE-ProRule" id="PRU00089"/>
    </source>
</evidence>
<dbReference type="InterPro" id="IPR036390">
    <property type="entry name" value="WH_DNA-bd_sf"/>
</dbReference>
<dbReference type="PROSITE" id="PS50039">
    <property type="entry name" value="FORK_HEAD_3"/>
    <property type="match status" value="1"/>
</dbReference>
<dbReference type="Pfam" id="PF00250">
    <property type="entry name" value="Forkhead"/>
    <property type="match status" value="1"/>
</dbReference>